<evidence type="ECO:0000256" key="1">
    <source>
        <dbReference type="SAM" id="Phobius"/>
    </source>
</evidence>
<protein>
    <recommendedName>
        <fullName evidence="4">DUF3667 domain-containing protein</fullName>
    </recommendedName>
</protein>
<dbReference type="AlphaFoldDB" id="A0A5D0R3W4"/>
<keyword evidence="1" id="KW-0812">Transmembrane</keyword>
<name>A0A5D0R3W4_9FLAO</name>
<evidence type="ECO:0000313" key="2">
    <source>
        <dbReference type="EMBL" id="TYB76162.1"/>
    </source>
</evidence>
<comment type="caution">
    <text evidence="2">The sequence shown here is derived from an EMBL/GenBank/DDBJ whole genome shotgun (WGS) entry which is preliminary data.</text>
</comment>
<dbReference type="Proteomes" id="UP000323720">
    <property type="component" value="Unassembled WGS sequence"/>
</dbReference>
<sequence length="231" mass="26094">MNPEKTCSICQTAVAGNYCSHCGQKYSEKKTHTLTLLVDLVTNFFSMERSGFATILKVLKNPKSIVNNYHNGFRKYHASPGQILVYGIAVVALHVAFVTDEILGIELKLDNLAVQYAFWIFLYPFFISISYISFFRVEKSFSKHLVSLIYIATSLFIAITVVNDIIISIWGDILGGYGFVLFVALIFFWNSRVFTTRKKPIFILLNALLQIAIFAGIVALIVNNIEYFSTN</sequence>
<feature type="transmembrane region" description="Helical" evidence="1">
    <location>
        <begin position="201"/>
        <end position="222"/>
    </location>
</feature>
<feature type="transmembrane region" description="Helical" evidence="1">
    <location>
        <begin position="173"/>
        <end position="189"/>
    </location>
</feature>
<proteinExistence type="predicted"/>
<gene>
    <name evidence="2" type="ORF">ES674_11195</name>
</gene>
<dbReference type="EMBL" id="VSKK01000003">
    <property type="protein sequence ID" value="TYB76162.1"/>
    <property type="molecule type" value="Genomic_DNA"/>
</dbReference>
<dbReference type="RefSeq" id="WP_148404141.1">
    <property type="nucleotide sequence ID" value="NZ_VSKK01000003.1"/>
</dbReference>
<keyword evidence="1" id="KW-0472">Membrane</keyword>
<evidence type="ECO:0000313" key="3">
    <source>
        <dbReference type="Proteomes" id="UP000323720"/>
    </source>
</evidence>
<keyword evidence="1" id="KW-1133">Transmembrane helix</keyword>
<evidence type="ECO:0008006" key="4">
    <source>
        <dbReference type="Google" id="ProtNLM"/>
    </source>
</evidence>
<organism evidence="2 3">
    <name type="scientific">Bizionia myxarmorum</name>
    <dbReference type="NCBI Taxonomy" id="291186"/>
    <lineage>
        <taxon>Bacteria</taxon>
        <taxon>Pseudomonadati</taxon>
        <taxon>Bacteroidota</taxon>
        <taxon>Flavobacteriia</taxon>
        <taxon>Flavobacteriales</taxon>
        <taxon>Flavobacteriaceae</taxon>
        <taxon>Bizionia</taxon>
    </lineage>
</organism>
<keyword evidence="3" id="KW-1185">Reference proteome</keyword>
<reference evidence="2 3" key="1">
    <citation type="submission" date="2019-08" db="EMBL/GenBank/DDBJ databases">
        <title>Genomes of Antarctic Bizionia species.</title>
        <authorList>
            <person name="Bowman J.P."/>
        </authorList>
    </citation>
    <scope>NUCLEOTIDE SEQUENCE [LARGE SCALE GENOMIC DNA]</scope>
    <source>
        <strain evidence="2 3">ADA-4</strain>
    </source>
</reference>
<feature type="transmembrane region" description="Helical" evidence="1">
    <location>
        <begin position="147"/>
        <end position="167"/>
    </location>
</feature>
<feature type="transmembrane region" description="Helical" evidence="1">
    <location>
        <begin position="83"/>
        <end position="104"/>
    </location>
</feature>
<dbReference type="OrthoDB" id="7446256at2"/>
<feature type="transmembrane region" description="Helical" evidence="1">
    <location>
        <begin position="116"/>
        <end position="135"/>
    </location>
</feature>
<accession>A0A5D0R3W4</accession>